<protein>
    <submittedName>
        <fullName evidence="3">Alpha/beta hydrolase</fullName>
    </submittedName>
</protein>
<proteinExistence type="predicted"/>
<feature type="domain" description="PNPLA" evidence="2">
    <location>
        <begin position="10"/>
        <end position="263"/>
    </location>
</feature>
<organism evidence="3 4">
    <name type="scientific">Candidatus Magnetominusculus xianensis</name>
    <dbReference type="NCBI Taxonomy" id="1748249"/>
    <lineage>
        <taxon>Bacteria</taxon>
        <taxon>Pseudomonadati</taxon>
        <taxon>Nitrospirota</taxon>
        <taxon>Nitrospiria</taxon>
        <taxon>Nitrospirales</taxon>
        <taxon>Nitrospiraceae</taxon>
        <taxon>Candidatus Magnetominusculus</taxon>
    </lineage>
</organism>
<dbReference type="SUPFAM" id="SSF52151">
    <property type="entry name" value="FabD/lysophospholipase-like"/>
    <property type="match status" value="1"/>
</dbReference>
<evidence type="ECO:0000256" key="1">
    <source>
        <dbReference type="ARBA" id="ARBA00023098"/>
    </source>
</evidence>
<dbReference type="InterPro" id="IPR016035">
    <property type="entry name" value="Acyl_Trfase/lysoPLipase"/>
</dbReference>
<dbReference type="InterPro" id="IPR002641">
    <property type="entry name" value="PNPLA_dom"/>
</dbReference>
<evidence type="ECO:0000313" key="4">
    <source>
        <dbReference type="Proteomes" id="UP000060487"/>
    </source>
</evidence>
<dbReference type="GO" id="GO:0016787">
    <property type="term" value="F:hydrolase activity"/>
    <property type="evidence" value="ECO:0007669"/>
    <property type="project" value="UniProtKB-KW"/>
</dbReference>
<keyword evidence="4" id="KW-1185">Reference proteome</keyword>
<name>A0ABR5SFB6_9BACT</name>
<keyword evidence="3" id="KW-0378">Hydrolase</keyword>
<sequence>MKNEVKRLIALGGGGPAVGLALGVLKRMSECQDIRFDVWTTACAGAWLGMAYNVAPEGKEYENALRFCQNNMRPDNLNASFPIPAQFVPDFMGMIENAFEYLKDPKSLEHLNVPQYWPKALHHMIELMNDQSKWTKCEINPMILNDILAVNPISRLMISALFRSGITGLARMYYDDCKYKENALIYSIDEAFKPGRPVIYHNAYNLTDCCVELFVNSTAHPKYKPMSMKSLRAGSALPYIIEPIELDGKMYCEGAMVDTINFKDIIRNHPDLDEIWVVRLLNLSQIKAPKSLLDSLNNLIMLFAASMSEDAISMLRFRLEKRRMRTRVIEVPVMGDILYEWSASNLEQSIEHGYREADSIVGRYKPRYIMTPQFNTMKVITRRASAHTTIGDEHLMNETALYAAAKQSGQPFKIIFQELAHIVAMIVPHMDIARKSCDHKVAAEVQSYEDEMESRAVMLTDALEILYSESTDFRERELAKICINLTELIYGLSRDAAEFILNVIAYSGNDNITSHSRNFIESIDITLMTLEDTLKEPSAENFAVIMKMAYDRSGMMIDYRNDFLAANAGVSSKEVAEIFVLTDLAEKFFDNVLRVVRKYERYINYEKHLK</sequence>
<dbReference type="RefSeq" id="WP_085052232.1">
    <property type="nucleotide sequence ID" value="NZ_LNQR01000058.1"/>
</dbReference>
<keyword evidence="1" id="KW-0443">Lipid metabolism</keyword>
<evidence type="ECO:0000259" key="2">
    <source>
        <dbReference type="Pfam" id="PF01734"/>
    </source>
</evidence>
<reference evidence="3 4" key="1">
    <citation type="submission" date="2015-11" db="EMBL/GenBank/DDBJ databases">
        <authorList>
            <person name="Lin W."/>
        </authorList>
    </citation>
    <scope>NUCLEOTIDE SEQUENCE [LARGE SCALE GENOMIC DNA]</scope>
    <source>
        <strain evidence="3 4">HCH-1</strain>
    </source>
</reference>
<dbReference type="Pfam" id="PF01734">
    <property type="entry name" value="Patatin"/>
    <property type="match status" value="1"/>
</dbReference>
<gene>
    <name evidence="3" type="ORF">ASN18_1612</name>
</gene>
<evidence type="ECO:0000313" key="3">
    <source>
        <dbReference type="EMBL" id="KWT85902.1"/>
    </source>
</evidence>
<dbReference type="Proteomes" id="UP000060487">
    <property type="component" value="Unassembled WGS sequence"/>
</dbReference>
<comment type="caution">
    <text evidence="3">The sequence shown here is derived from an EMBL/GenBank/DDBJ whole genome shotgun (WGS) entry which is preliminary data.</text>
</comment>
<accession>A0ABR5SFB6</accession>
<dbReference type="Gene3D" id="3.40.1090.10">
    <property type="entry name" value="Cytosolic phospholipase A2 catalytic domain"/>
    <property type="match status" value="1"/>
</dbReference>
<dbReference type="EMBL" id="LNQR01000058">
    <property type="protein sequence ID" value="KWT85902.1"/>
    <property type="molecule type" value="Genomic_DNA"/>
</dbReference>